<name>A0AAV6L4K1_9ERIC</name>
<evidence type="ECO:0000313" key="2">
    <source>
        <dbReference type="EMBL" id="KAG5559364.1"/>
    </source>
</evidence>
<proteinExistence type="predicted"/>
<protein>
    <submittedName>
        <fullName evidence="2">Uncharacterized protein</fullName>
    </submittedName>
</protein>
<evidence type="ECO:0000256" key="1">
    <source>
        <dbReference type="SAM" id="MobiDB-lite"/>
    </source>
</evidence>
<dbReference type="PANTHER" id="PTHR33132">
    <property type="entry name" value="OSJNBB0118P14.9 PROTEIN"/>
    <property type="match status" value="1"/>
</dbReference>
<comment type="caution">
    <text evidence="2">The sequence shown here is derived from an EMBL/GenBank/DDBJ whole genome shotgun (WGS) entry which is preliminary data.</text>
</comment>
<dbReference type="AlphaFoldDB" id="A0AAV6L4K1"/>
<feature type="region of interest" description="Disordered" evidence="1">
    <location>
        <begin position="1"/>
        <end position="30"/>
    </location>
</feature>
<accession>A0AAV6L4K1</accession>
<feature type="compositionally biased region" description="Polar residues" evidence="1">
    <location>
        <begin position="50"/>
        <end position="71"/>
    </location>
</feature>
<dbReference type="PANTHER" id="PTHR33132:SF135">
    <property type="entry name" value="OS02G0799700 PROTEIN"/>
    <property type="match status" value="1"/>
</dbReference>
<gene>
    <name evidence="2" type="ORF">RHGRI_009041</name>
</gene>
<evidence type="ECO:0000313" key="3">
    <source>
        <dbReference type="Proteomes" id="UP000823749"/>
    </source>
</evidence>
<reference evidence="2" key="1">
    <citation type="submission" date="2020-08" db="EMBL/GenBank/DDBJ databases">
        <title>Plant Genome Project.</title>
        <authorList>
            <person name="Zhang R.-G."/>
        </authorList>
    </citation>
    <scope>NUCLEOTIDE SEQUENCE</scope>
    <source>
        <strain evidence="2">WSP0</strain>
        <tissue evidence="2">Leaf</tissue>
    </source>
</reference>
<organism evidence="2 3">
    <name type="scientific">Rhododendron griersonianum</name>
    <dbReference type="NCBI Taxonomy" id="479676"/>
    <lineage>
        <taxon>Eukaryota</taxon>
        <taxon>Viridiplantae</taxon>
        <taxon>Streptophyta</taxon>
        <taxon>Embryophyta</taxon>
        <taxon>Tracheophyta</taxon>
        <taxon>Spermatophyta</taxon>
        <taxon>Magnoliopsida</taxon>
        <taxon>eudicotyledons</taxon>
        <taxon>Gunneridae</taxon>
        <taxon>Pentapetalae</taxon>
        <taxon>asterids</taxon>
        <taxon>Ericales</taxon>
        <taxon>Ericaceae</taxon>
        <taxon>Ericoideae</taxon>
        <taxon>Rhodoreae</taxon>
        <taxon>Rhododendron</taxon>
    </lineage>
</organism>
<feature type="region of interest" description="Disordered" evidence="1">
    <location>
        <begin position="49"/>
        <end position="83"/>
    </location>
</feature>
<sequence>MASNRIITVSTSPKESGGTGDAANSAKGQCVCPPTTHQGSFRCRFHRASDSTTTTTPCFKQSKSTPSSNHPVTALSPKSVEST</sequence>
<feature type="compositionally biased region" description="Polar residues" evidence="1">
    <location>
        <begin position="1"/>
        <end position="14"/>
    </location>
</feature>
<dbReference type="Proteomes" id="UP000823749">
    <property type="component" value="Chromosome 3"/>
</dbReference>
<dbReference type="EMBL" id="JACTNZ010000003">
    <property type="protein sequence ID" value="KAG5559364.1"/>
    <property type="molecule type" value="Genomic_DNA"/>
</dbReference>
<keyword evidence="3" id="KW-1185">Reference proteome</keyword>